<dbReference type="Proteomes" id="UP000298652">
    <property type="component" value="Chromosome 9"/>
</dbReference>
<evidence type="ECO:0000313" key="2">
    <source>
        <dbReference type="EMBL" id="TKV94595.1"/>
    </source>
</evidence>
<dbReference type="GO" id="GO:0003676">
    <property type="term" value="F:nucleic acid binding"/>
    <property type="evidence" value="ECO:0007669"/>
    <property type="project" value="InterPro"/>
</dbReference>
<dbReference type="CDD" id="cd06222">
    <property type="entry name" value="RNase_H_like"/>
    <property type="match status" value="1"/>
</dbReference>
<dbReference type="PANTHER" id="PTHR47074:SF11">
    <property type="entry name" value="REVERSE TRANSCRIPTASE-LIKE PROTEIN"/>
    <property type="match status" value="1"/>
</dbReference>
<keyword evidence="3" id="KW-1185">Reference proteome</keyword>
<evidence type="ECO:0000259" key="1">
    <source>
        <dbReference type="Pfam" id="PF13456"/>
    </source>
</evidence>
<dbReference type="EMBL" id="CM016560">
    <property type="protein sequence ID" value="TKV94595.1"/>
    <property type="molecule type" value="Genomic_DNA"/>
</dbReference>
<dbReference type="InterPro" id="IPR052929">
    <property type="entry name" value="RNase_H-like_EbsB-rel"/>
</dbReference>
<dbReference type="Pfam" id="PF13456">
    <property type="entry name" value="RVT_3"/>
    <property type="match status" value="1"/>
</dbReference>
<organism evidence="2 3">
    <name type="scientific">Setaria viridis</name>
    <name type="common">Green bristlegrass</name>
    <name type="synonym">Setaria italica subsp. viridis</name>
    <dbReference type="NCBI Taxonomy" id="4556"/>
    <lineage>
        <taxon>Eukaryota</taxon>
        <taxon>Viridiplantae</taxon>
        <taxon>Streptophyta</taxon>
        <taxon>Embryophyta</taxon>
        <taxon>Tracheophyta</taxon>
        <taxon>Spermatophyta</taxon>
        <taxon>Magnoliopsida</taxon>
        <taxon>Liliopsida</taxon>
        <taxon>Poales</taxon>
        <taxon>Poaceae</taxon>
        <taxon>PACMAD clade</taxon>
        <taxon>Panicoideae</taxon>
        <taxon>Panicodae</taxon>
        <taxon>Paniceae</taxon>
        <taxon>Cenchrinae</taxon>
        <taxon>Setaria</taxon>
    </lineage>
</organism>
<protein>
    <recommendedName>
        <fullName evidence="1">RNase H type-1 domain-containing protein</fullName>
    </recommendedName>
</protein>
<name>A0A4V6D1G6_SETVI</name>
<sequence length="135" mass="14905">MEQTRLVLLSAKSAKDFVWNVLQLEQSLACKVSLLLWKWWDVRNKVNGGDPIQNIHNGFIIRDYTGEHVLAGAGNAGQLHDALMAEAVSCLKALETAELYGISHVQLDVDSSVLKEAITCDAYDRAPCGVFFTDI</sequence>
<feature type="domain" description="RNase H type-1" evidence="1">
    <location>
        <begin position="58"/>
        <end position="122"/>
    </location>
</feature>
<gene>
    <name evidence="2" type="ORF">SEVIR_9G305500v2</name>
</gene>
<dbReference type="Gramene" id="TKV94595">
    <property type="protein sequence ID" value="TKV94595"/>
    <property type="gene ID" value="SEVIR_9G305500v2"/>
</dbReference>
<dbReference type="PANTHER" id="PTHR47074">
    <property type="entry name" value="BNAC02G40300D PROTEIN"/>
    <property type="match status" value="1"/>
</dbReference>
<dbReference type="InterPro" id="IPR044730">
    <property type="entry name" value="RNase_H-like_dom_plant"/>
</dbReference>
<evidence type="ECO:0000313" key="3">
    <source>
        <dbReference type="Proteomes" id="UP000298652"/>
    </source>
</evidence>
<reference evidence="2" key="1">
    <citation type="submission" date="2019-03" db="EMBL/GenBank/DDBJ databases">
        <title>WGS assembly of Setaria viridis.</title>
        <authorList>
            <person name="Huang P."/>
            <person name="Jenkins J."/>
            <person name="Grimwood J."/>
            <person name="Barry K."/>
            <person name="Healey A."/>
            <person name="Mamidi S."/>
            <person name="Sreedasyam A."/>
            <person name="Shu S."/>
            <person name="Feldman M."/>
            <person name="Wu J."/>
            <person name="Yu Y."/>
            <person name="Chen C."/>
            <person name="Johnson J."/>
            <person name="Rokhsar D."/>
            <person name="Baxter I."/>
            <person name="Schmutz J."/>
            <person name="Brutnell T."/>
            <person name="Kellogg E."/>
        </authorList>
    </citation>
    <scope>NUCLEOTIDE SEQUENCE [LARGE SCALE GENOMIC DNA]</scope>
</reference>
<accession>A0A4V6D1G6</accession>
<dbReference type="InterPro" id="IPR002156">
    <property type="entry name" value="RNaseH_domain"/>
</dbReference>
<dbReference type="GO" id="GO:0004523">
    <property type="term" value="F:RNA-DNA hybrid ribonuclease activity"/>
    <property type="evidence" value="ECO:0007669"/>
    <property type="project" value="InterPro"/>
</dbReference>
<dbReference type="OMA" id="ESYACKY"/>
<proteinExistence type="predicted"/>
<dbReference type="AlphaFoldDB" id="A0A4V6D1G6"/>